<dbReference type="RefSeq" id="WP_058493094.1">
    <property type="nucleotide sequence ID" value="NZ_CBCRUR010000001.1"/>
</dbReference>
<dbReference type="AlphaFoldDB" id="A0A0W1AEK5"/>
<name>A0A0W1AEK5_9GAMM</name>
<accession>A0A0W1AEK5</accession>
<sequence>MLIQPVQPVNVTIKTGDIVHECHMISLSDTELTLTGHDYLEKDLRVLFTAHYFRGIGTVREIEFIKYYFTFKLEVEHIQFKPGLLIDTRL</sequence>
<dbReference type="PATRIC" id="fig|45076.6.peg.1405"/>
<comment type="caution">
    <text evidence="1">The sequence shown here is derived from an EMBL/GenBank/DDBJ whole genome shotgun (WGS) entry which is preliminary data.</text>
</comment>
<keyword evidence="2" id="KW-1185">Reference proteome</keyword>
<dbReference type="EMBL" id="LNZC01000012">
    <property type="protein sequence ID" value="KTD79772.1"/>
    <property type="molecule type" value="Genomic_DNA"/>
</dbReference>
<proteinExistence type="predicted"/>
<protein>
    <submittedName>
        <fullName evidence="1">Uncharacterized protein</fullName>
    </submittedName>
</protein>
<reference evidence="1 2" key="1">
    <citation type="submission" date="2015-11" db="EMBL/GenBank/DDBJ databases">
        <title>Genomic analysis of 38 Legionella species identifies large and diverse effector repertoires.</title>
        <authorList>
            <person name="Burstein D."/>
            <person name="Amaro F."/>
            <person name="Zusman T."/>
            <person name="Lifshitz Z."/>
            <person name="Cohen O."/>
            <person name="Gilbert J.A."/>
            <person name="Pupko T."/>
            <person name="Shuman H.A."/>
            <person name="Segal G."/>
        </authorList>
    </citation>
    <scope>NUCLEOTIDE SEQUENCE [LARGE SCALE GENOMIC DNA]</scope>
    <source>
        <strain evidence="1 2">ATCC 49508</strain>
    </source>
</reference>
<dbReference type="OrthoDB" id="5648646at2"/>
<evidence type="ECO:0000313" key="2">
    <source>
        <dbReference type="Proteomes" id="UP000054662"/>
    </source>
</evidence>
<evidence type="ECO:0000313" key="1">
    <source>
        <dbReference type="EMBL" id="KTD79772.1"/>
    </source>
</evidence>
<dbReference type="Proteomes" id="UP000054662">
    <property type="component" value="Unassembled WGS sequence"/>
</dbReference>
<gene>
    <name evidence="1" type="ORF">Lwor_1286</name>
</gene>
<organism evidence="1 2">
    <name type="scientific">Legionella worsleiensis</name>
    <dbReference type="NCBI Taxonomy" id="45076"/>
    <lineage>
        <taxon>Bacteria</taxon>
        <taxon>Pseudomonadati</taxon>
        <taxon>Pseudomonadota</taxon>
        <taxon>Gammaproteobacteria</taxon>
        <taxon>Legionellales</taxon>
        <taxon>Legionellaceae</taxon>
        <taxon>Legionella</taxon>
    </lineage>
</organism>